<dbReference type="RefSeq" id="WP_036189398.1">
    <property type="nucleotide sequence ID" value="NZ_JMQN01000040.1"/>
</dbReference>
<evidence type="ECO:0000259" key="3">
    <source>
        <dbReference type="Pfam" id="PF20803"/>
    </source>
</evidence>
<dbReference type="InterPro" id="IPR048846">
    <property type="entry name" value="PaaX-like_central"/>
</dbReference>
<dbReference type="Gene3D" id="3.30.70.2650">
    <property type="match status" value="1"/>
</dbReference>
<dbReference type="InterPro" id="IPR036388">
    <property type="entry name" value="WH-like_DNA-bd_sf"/>
</dbReference>
<protein>
    <submittedName>
        <fullName evidence="4">Phenylacetic acid degradation operon negative regulatory protein PaaX</fullName>
    </submittedName>
</protein>
<feature type="domain" description="Transcriptional repressor PaaX-like C-terminal" evidence="2">
    <location>
        <begin position="194"/>
        <end position="282"/>
    </location>
</feature>
<dbReference type="STRING" id="1232683.ADIMK_2838"/>
<dbReference type="InterPro" id="IPR011965">
    <property type="entry name" value="PaaX_trns_reg"/>
</dbReference>
<dbReference type="Proteomes" id="UP000028252">
    <property type="component" value="Unassembled WGS sequence"/>
</dbReference>
<dbReference type="PIRSF" id="PIRSF020623">
    <property type="entry name" value="PaaX"/>
    <property type="match status" value="1"/>
</dbReference>
<dbReference type="InterPro" id="IPR013225">
    <property type="entry name" value="PaaX_C"/>
</dbReference>
<dbReference type="Pfam" id="PF08223">
    <property type="entry name" value="PaaX_C"/>
    <property type="match status" value="1"/>
</dbReference>
<feature type="domain" description="Transcriptional repressor PaaX-like N-terminal" evidence="1">
    <location>
        <begin position="21"/>
        <end position="91"/>
    </location>
</feature>
<dbReference type="PATRIC" id="fig|1232683.4.peg.2793"/>
<reference evidence="4 5" key="1">
    <citation type="submission" date="2014-04" db="EMBL/GenBank/DDBJ databases">
        <title>Marinobacterium kochiensis sp. nov., isolated from sediment sample collected from Kochi backwaters in Kerala, India.</title>
        <authorList>
            <person name="Singh A."/>
            <person name="Pinnaka A.K."/>
        </authorList>
    </citation>
    <scope>NUCLEOTIDE SEQUENCE [LARGE SCALE GENOMIC DNA]</scope>
    <source>
        <strain evidence="4 5">AK27</strain>
    </source>
</reference>
<dbReference type="NCBIfam" id="TIGR02277">
    <property type="entry name" value="PaaX_trns_reg"/>
    <property type="match status" value="1"/>
</dbReference>
<proteinExistence type="predicted"/>
<dbReference type="GO" id="GO:0006351">
    <property type="term" value="P:DNA-templated transcription"/>
    <property type="evidence" value="ECO:0007669"/>
    <property type="project" value="InterPro"/>
</dbReference>
<sequence length="310" mass="35401">MSSSTHLNALINQFRSQRPIRAGSLIITVFGDAIVPRGGKVWLGSLINVLEPLGLNQRLVRTSVFRLSKEENWLAAEQLGRRAYYSLTSQGRRRFDQAFKRIYVPAVQDWDGTWSLAVLSQVPAETRQQVRDELQWMGFGAFGPTLMAAPHCDMLEVRNTLQELDALDSTILFETREGVQHSAKALRAQSRECWNLDQINDSYRSFLDRFRPVWQEMSNQKQLDPQECFIARTLLIHEYRKVLLRDPQLPAELLPSDWGGTAARQLCHNLYNLVCKGSEQYIGRTMETADGPLPPPSSSFYKRFGGLNEQ</sequence>
<organism evidence="4 5">
    <name type="scientific">Marinobacterium lacunae</name>
    <dbReference type="NCBI Taxonomy" id="1232683"/>
    <lineage>
        <taxon>Bacteria</taxon>
        <taxon>Pseudomonadati</taxon>
        <taxon>Pseudomonadota</taxon>
        <taxon>Gammaproteobacteria</taxon>
        <taxon>Oceanospirillales</taxon>
        <taxon>Oceanospirillaceae</taxon>
        <taxon>Marinobacterium</taxon>
    </lineage>
</organism>
<dbReference type="PANTHER" id="PTHR30319:SF1">
    <property type="entry name" value="TRANSCRIPTIONAL REPRESSOR PAAX"/>
    <property type="match status" value="1"/>
</dbReference>
<gene>
    <name evidence="4" type="ORF">ADIMK_2838</name>
</gene>
<dbReference type="EMBL" id="JMQN01000040">
    <property type="protein sequence ID" value="KEA63314.1"/>
    <property type="molecule type" value="Genomic_DNA"/>
</dbReference>
<dbReference type="Pfam" id="PF20803">
    <property type="entry name" value="PaaX_M"/>
    <property type="match status" value="1"/>
</dbReference>
<dbReference type="AlphaFoldDB" id="A0A081FXQ9"/>
<accession>A0A081FXQ9</accession>
<comment type="caution">
    <text evidence="4">The sequence shown here is derived from an EMBL/GenBank/DDBJ whole genome shotgun (WGS) entry which is preliminary data.</text>
</comment>
<dbReference type="Gene3D" id="1.10.10.10">
    <property type="entry name" value="Winged helix-like DNA-binding domain superfamily/Winged helix DNA-binding domain"/>
    <property type="match status" value="1"/>
</dbReference>
<dbReference type="Gene3D" id="1.20.58.1460">
    <property type="match status" value="1"/>
</dbReference>
<dbReference type="eggNOG" id="COG3327">
    <property type="taxonomic scope" value="Bacteria"/>
</dbReference>
<evidence type="ECO:0000313" key="5">
    <source>
        <dbReference type="Proteomes" id="UP000028252"/>
    </source>
</evidence>
<name>A0A081FXQ9_9GAMM</name>
<evidence type="ECO:0000259" key="1">
    <source>
        <dbReference type="Pfam" id="PF07848"/>
    </source>
</evidence>
<evidence type="ECO:0000259" key="2">
    <source>
        <dbReference type="Pfam" id="PF08223"/>
    </source>
</evidence>
<dbReference type="OrthoDB" id="2270427at2"/>
<evidence type="ECO:0000313" key="4">
    <source>
        <dbReference type="EMBL" id="KEA63314.1"/>
    </source>
</evidence>
<dbReference type="Pfam" id="PF07848">
    <property type="entry name" value="PaaX"/>
    <property type="match status" value="1"/>
</dbReference>
<keyword evidence="5" id="KW-1185">Reference proteome</keyword>
<feature type="domain" description="Transcriptional repressor PaaX-like central Cas2-like" evidence="3">
    <location>
        <begin position="108"/>
        <end position="184"/>
    </location>
</feature>
<dbReference type="PANTHER" id="PTHR30319">
    <property type="entry name" value="PHENYLACETIC ACID REGULATOR-RELATED TRANSCRIPTIONAL REPRESSOR"/>
    <property type="match status" value="1"/>
</dbReference>
<dbReference type="InterPro" id="IPR012906">
    <property type="entry name" value="PaaX-like_N"/>
</dbReference>